<gene>
    <name evidence="2" type="ORF">scyTo_0018132</name>
</gene>
<evidence type="ECO:0000313" key="2">
    <source>
        <dbReference type="EMBL" id="GCB80500.1"/>
    </source>
</evidence>
<proteinExistence type="predicted"/>
<dbReference type="Proteomes" id="UP000288216">
    <property type="component" value="Unassembled WGS sequence"/>
</dbReference>
<dbReference type="EMBL" id="BFAA01012344">
    <property type="protein sequence ID" value="GCB80500.1"/>
    <property type="molecule type" value="Genomic_DNA"/>
</dbReference>
<sequence length="58" mass="6348">MDQIAGKSHESSSYEKPTVPWDIQLGRTLEKIEGVYYPLLAAVGVSFNLVAIVILSRG</sequence>
<evidence type="ECO:0000256" key="1">
    <source>
        <dbReference type="SAM" id="Phobius"/>
    </source>
</evidence>
<organism evidence="2 3">
    <name type="scientific">Scyliorhinus torazame</name>
    <name type="common">Cloudy catshark</name>
    <name type="synonym">Catulus torazame</name>
    <dbReference type="NCBI Taxonomy" id="75743"/>
    <lineage>
        <taxon>Eukaryota</taxon>
        <taxon>Metazoa</taxon>
        <taxon>Chordata</taxon>
        <taxon>Craniata</taxon>
        <taxon>Vertebrata</taxon>
        <taxon>Chondrichthyes</taxon>
        <taxon>Elasmobranchii</taxon>
        <taxon>Galeomorphii</taxon>
        <taxon>Galeoidea</taxon>
        <taxon>Carcharhiniformes</taxon>
        <taxon>Scyliorhinidae</taxon>
        <taxon>Scyliorhinus</taxon>
    </lineage>
</organism>
<keyword evidence="3" id="KW-1185">Reference proteome</keyword>
<accession>A0A401Q543</accession>
<comment type="caution">
    <text evidence="2">The sequence shown here is derived from an EMBL/GenBank/DDBJ whole genome shotgun (WGS) entry which is preliminary data.</text>
</comment>
<keyword evidence="1" id="KW-1133">Transmembrane helix</keyword>
<feature type="non-terminal residue" evidence="2">
    <location>
        <position position="58"/>
    </location>
</feature>
<keyword evidence="1" id="KW-0472">Membrane</keyword>
<protein>
    <submittedName>
        <fullName evidence="2">Uncharacterized protein</fullName>
    </submittedName>
</protein>
<feature type="transmembrane region" description="Helical" evidence="1">
    <location>
        <begin position="35"/>
        <end position="55"/>
    </location>
</feature>
<name>A0A401Q543_SCYTO</name>
<keyword evidence="1" id="KW-0812">Transmembrane</keyword>
<reference evidence="2 3" key="1">
    <citation type="journal article" date="2018" name="Nat. Ecol. Evol.">
        <title>Shark genomes provide insights into elasmobranch evolution and the origin of vertebrates.</title>
        <authorList>
            <person name="Hara Y"/>
            <person name="Yamaguchi K"/>
            <person name="Onimaru K"/>
            <person name="Kadota M"/>
            <person name="Koyanagi M"/>
            <person name="Keeley SD"/>
            <person name="Tatsumi K"/>
            <person name="Tanaka K"/>
            <person name="Motone F"/>
            <person name="Kageyama Y"/>
            <person name="Nozu R"/>
            <person name="Adachi N"/>
            <person name="Nishimura O"/>
            <person name="Nakagawa R"/>
            <person name="Tanegashima C"/>
            <person name="Kiyatake I"/>
            <person name="Matsumoto R"/>
            <person name="Murakumo K"/>
            <person name="Nishida K"/>
            <person name="Terakita A"/>
            <person name="Kuratani S"/>
            <person name="Sato K"/>
            <person name="Hyodo S Kuraku.S."/>
        </authorList>
    </citation>
    <scope>NUCLEOTIDE SEQUENCE [LARGE SCALE GENOMIC DNA]</scope>
</reference>
<evidence type="ECO:0000313" key="3">
    <source>
        <dbReference type="Proteomes" id="UP000288216"/>
    </source>
</evidence>
<dbReference type="AlphaFoldDB" id="A0A401Q543"/>